<name>A0A512LDH3_9PROT</name>
<evidence type="ECO:0000313" key="2">
    <source>
        <dbReference type="Proteomes" id="UP000321337"/>
    </source>
</evidence>
<gene>
    <name evidence="1" type="ORF">TPL01_33190</name>
</gene>
<dbReference type="Proteomes" id="UP000321337">
    <property type="component" value="Unassembled WGS sequence"/>
</dbReference>
<comment type="caution">
    <text evidence="1">The sequence shown here is derived from an EMBL/GenBank/DDBJ whole genome shotgun (WGS) entry which is preliminary data.</text>
</comment>
<dbReference type="EMBL" id="BKAD01000055">
    <property type="protein sequence ID" value="GEP32181.1"/>
    <property type="molecule type" value="Genomic_DNA"/>
</dbReference>
<accession>A0A512LDH3</accession>
<sequence>MSAAFRRIVQFLLITLVINGGGWTFNREAVADAFLMEASQTALADDESSTEQSSDGKPSLKGVVCNHWCHAVDHFVGIFPLHPILQAATPEDYFVFLHSIVPPALPEGRYRPPRLFS</sequence>
<keyword evidence="2" id="KW-1185">Reference proteome</keyword>
<reference evidence="1 2" key="1">
    <citation type="submission" date="2019-07" db="EMBL/GenBank/DDBJ databases">
        <title>Whole genome shotgun sequence of Thiobacillus plumbophilus NBRC 107929.</title>
        <authorList>
            <person name="Hosoyama A."/>
            <person name="Uohara A."/>
            <person name="Ohji S."/>
            <person name="Ichikawa N."/>
        </authorList>
    </citation>
    <scope>NUCLEOTIDE SEQUENCE [LARGE SCALE GENOMIC DNA]</scope>
    <source>
        <strain evidence="1 2">NBRC 107929</strain>
    </source>
</reference>
<dbReference type="RefSeq" id="WP_147075113.1">
    <property type="nucleotide sequence ID" value="NZ_AP021884.1"/>
</dbReference>
<protein>
    <submittedName>
        <fullName evidence="1">Uncharacterized protein</fullName>
    </submittedName>
</protein>
<dbReference type="OrthoDB" id="8563558at2"/>
<proteinExistence type="predicted"/>
<organism evidence="1 2">
    <name type="scientific">Sulfuriferula plumbiphila</name>
    <dbReference type="NCBI Taxonomy" id="171865"/>
    <lineage>
        <taxon>Bacteria</taxon>
        <taxon>Pseudomonadati</taxon>
        <taxon>Pseudomonadota</taxon>
        <taxon>Betaproteobacteria</taxon>
        <taxon>Nitrosomonadales</taxon>
        <taxon>Sulfuricellaceae</taxon>
        <taxon>Sulfuriferula</taxon>
    </lineage>
</organism>
<evidence type="ECO:0000313" key="1">
    <source>
        <dbReference type="EMBL" id="GEP32181.1"/>
    </source>
</evidence>
<dbReference type="AlphaFoldDB" id="A0A512LDH3"/>